<dbReference type="RefSeq" id="WP_034632878.1">
    <property type="nucleotide sequence ID" value="NZ_JRJU01000042.1"/>
</dbReference>
<dbReference type="OrthoDB" id="2355635at2"/>
<dbReference type="Pfam" id="PF03899">
    <property type="entry name" value="ATP-synt_I"/>
    <property type="match status" value="1"/>
</dbReference>
<comment type="caution">
    <text evidence="7">The sequence shown here is derived from an EMBL/GenBank/DDBJ whole genome shotgun (WGS) entry which is preliminary data.</text>
</comment>
<evidence type="ECO:0000256" key="5">
    <source>
        <dbReference type="ARBA" id="ARBA00023136"/>
    </source>
</evidence>
<evidence type="ECO:0000313" key="7">
    <source>
        <dbReference type="EMBL" id="KHF38345.1"/>
    </source>
</evidence>
<evidence type="ECO:0000256" key="3">
    <source>
        <dbReference type="ARBA" id="ARBA00022692"/>
    </source>
</evidence>
<dbReference type="AlphaFoldDB" id="A0A0B0IAQ7"/>
<feature type="transmembrane region" description="Helical" evidence="6">
    <location>
        <begin position="12"/>
        <end position="29"/>
    </location>
</feature>
<evidence type="ECO:0000256" key="1">
    <source>
        <dbReference type="ARBA" id="ARBA00004651"/>
    </source>
</evidence>
<dbReference type="GO" id="GO:0005886">
    <property type="term" value="C:plasma membrane"/>
    <property type="evidence" value="ECO:0007669"/>
    <property type="project" value="UniProtKB-SubCell"/>
</dbReference>
<dbReference type="PANTHER" id="PTHR40035:SF1">
    <property type="entry name" value="ATP SYNTHASE PROTEIN I"/>
    <property type="match status" value="1"/>
</dbReference>
<reference evidence="7 8" key="1">
    <citation type="submission" date="2014-09" db="EMBL/GenBank/DDBJ databases">
        <title>Genome sequencing and annotation of Bacillus Okhensis strain Kh10-101T.</title>
        <authorList>
            <person name="Prakash J.S."/>
        </authorList>
    </citation>
    <scope>NUCLEOTIDE SEQUENCE [LARGE SCALE GENOMIC DNA]</scope>
    <source>
        <strain evidence="8">Kh10-101T</strain>
    </source>
</reference>
<evidence type="ECO:0000256" key="4">
    <source>
        <dbReference type="ARBA" id="ARBA00022989"/>
    </source>
</evidence>
<keyword evidence="8" id="KW-1185">Reference proteome</keyword>
<dbReference type="InterPro" id="IPR039072">
    <property type="entry name" value="ATP_synth_I_Bacilli"/>
</dbReference>
<dbReference type="PANTHER" id="PTHR40035">
    <property type="entry name" value="ATP SYNTHASE PROTEIN I"/>
    <property type="match status" value="1"/>
</dbReference>
<evidence type="ECO:0000313" key="8">
    <source>
        <dbReference type="Proteomes" id="UP000030832"/>
    </source>
</evidence>
<comment type="subcellular location">
    <subcellularLocation>
        <location evidence="1">Cell membrane</location>
        <topology evidence="1">Multi-pass membrane protein</topology>
    </subcellularLocation>
</comment>
<protein>
    <recommendedName>
        <fullName evidence="9">ATP synthase I</fullName>
    </recommendedName>
</protein>
<evidence type="ECO:0000256" key="2">
    <source>
        <dbReference type="ARBA" id="ARBA00022475"/>
    </source>
</evidence>
<evidence type="ECO:0000256" key="6">
    <source>
        <dbReference type="SAM" id="Phobius"/>
    </source>
</evidence>
<dbReference type="STRING" id="333138.LQ50_21705"/>
<organism evidence="7 8">
    <name type="scientific">Halalkalibacter okhensis</name>
    <dbReference type="NCBI Taxonomy" id="333138"/>
    <lineage>
        <taxon>Bacteria</taxon>
        <taxon>Bacillati</taxon>
        <taxon>Bacillota</taxon>
        <taxon>Bacilli</taxon>
        <taxon>Bacillales</taxon>
        <taxon>Bacillaceae</taxon>
        <taxon>Halalkalibacter</taxon>
    </lineage>
</organism>
<sequence>MLTVDGKMKRYTIVVSVILLLFTVGFFVTVHKPQFLGLIVGLAFSYLSLWTTFRKTKVIGDVASGLKKYSAFSYVIASFGVLIRIGLAILCVWLALMYPETLHLISVITGFSLIYIIIMADMLIEFGRKR</sequence>
<dbReference type="InterPro" id="IPR005598">
    <property type="entry name" value="ATP_synth_I"/>
</dbReference>
<feature type="transmembrane region" description="Helical" evidence="6">
    <location>
        <begin position="102"/>
        <end position="124"/>
    </location>
</feature>
<name>A0A0B0IAQ7_9BACI</name>
<keyword evidence="4 6" id="KW-1133">Transmembrane helix</keyword>
<dbReference type="EMBL" id="JRJU01000042">
    <property type="protein sequence ID" value="KHF38345.1"/>
    <property type="molecule type" value="Genomic_DNA"/>
</dbReference>
<evidence type="ECO:0008006" key="9">
    <source>
        <dbReference type="Google" id="ProtNLM"/>
    </source>
</evidence>
<gene>
    <name evidence="7" type="ORF">LQ50_21705</name>
</gene>
<feature type="transmembrane region" description="Helical" evidence="6">
    <location>
        <begin position="35"/>
        <end position="53"/>
    </location>
</feature>
<proteinExistence type="predicted"/>
<accession>A0A0B0IAQ7</accession>
<keyword evidence="3 6" id="KW-0812">Transmembrane</keyword>
<dbReference type="Proteomes" id="UP000030832">
    <property type="component" value="Unassembled WGS sequence"/>
</dbReference>
<keyword evidence="2" id="KW-1003">Cell membrane</keyword>
<keyword evidence="5 6" id="KW-0472">Membrane</keyword>
<feature type="transmembrane region" description="Helical" evidence="6">
    <location>
        <begin position="74"/>
        <end position="96"/>
    </location>
</feature>